<evidence type="ECO:0000256" key="5">
    <source>
        <dbReference type="ARBA" id="ARBA00019465"/>
    </source>
</evidence>
<gene>
    <name evidence="14" type="ORF">DC345_15295</name>
</gene>
<dbReference type="InterPro" id="IPR050838">
    <property type="entry name" value="Ketopantoate_reductase"/>
</dbReference>
<evidence type="ECO:0000256" key="9">
    <source>
        <dbReference type="ARBA" id="ARBA00032024"/>
    </source>
</evidence>
<comment type="caution">
    <text evidence="14">The sequence shown here is derived from an EMBL/GenBank/DDBJ whole genome shotgun (WGS) entry which is preliminary data.</text>
</comment>
<evidence type="ECO:0000313" key="14">
    <source>
        <dbReference type="EMBL" id="RAW14330.1"/>
    </source>
</evidence>
<evidence type="ECO:0000256" key="6">
    <source>
        <dbReference type="ARBA" id="ARBA00022655"/>
    </source>
</evidence>
<protein>
    <recommendedName>
        <fullName evidence="5 11">2-dehydropantoate 2-reductase</fullName>
        <ecNumber evidence="4 11">1.1.1.169</ecNumber>
    </recommendedName>
    <alternativeName>
        <fullName evidence="9 11">Ketopantoate reductase</fullName>
    </alternativeName>
</protein>
<dbReference type="EMBL" id="QEVW01000009">
    <property type="protein sequence ID" value="RAW14330.1"/>
    <property type="molecule type" value="Genomic_DNA"/>
</dbReference>
<feature type="domain" description="Ketopantoate reductase N-terminal" evidence="12">
    <location>
        <begin position="5"/>
        <end position="157"/>
    </location>
</feature>
<dbReference type="PANTHER" id="PTHR43765:SF2">
    <property type="entry name" value="2-DEHYDROPANTOATE 2-REDUCTASE"/>
    <property type="match status" value="1"/>
</dbReference>
<dbReference type="Pfam" id="PF02558">
    <property type="entry name" value="ApbA"/>
    <property type="match status" value="1"/>
</dbReference>
<dbReference type="AlphaFoldDB" id="A0A329QPR5"/>
<evidence type="ECO:0000256" key="7">
    <source>
        <dbReference type="ARBA" id="ARBA00022857"/>
    </source>
</evidence>
<dbReference type="NCBIfam" id="TIGR00745">
    <property type="entry name" value="apbA_panE"/>
    <property type="match status" value="1"/>
</dbReference>
<keyword evidence="7 11" id="KW-0521">NADP</keyword>
<dbReference type="Gene3D" id="3.40.50.720">
    <property type="entry name" value="NAD(P)-binding Rossmann-like Domain"/>
    <property type="match status" value="1"/>
</dbReference>
<dbReference type="EC" id="1.1.1.169" evidence="4 11"/>
<dbReference type="Gene3D" id="1.10.1040.10">
    <property type="entry name" value="N-(1-d-carboxylethyl)-l-norvaline Dehydrogenase, domain 2"/>
    <property type="match status" value="1"/>
</dbReference>
<evidence type="ECO:0000256" key="2">
    <source>
        <dbReference type="ARBA" id="ARBA00004994"/>
    </source>
</evidence>
<proteinExistence type="inferred from homology"/>
<organism evidence="14 15">
    <name type="scientific">Paenibacillus taichungensis</name>
    <dbReference type="NCBI Taxonomy" id="484184"/>
    <lineage>
        <taxon>Bacteria</taxon>
        <taxon>Bacillati</taxon>
        <taxon>Bacillota</taxon>
        <taxon>Bacilli</taxon>
        <taxon>Bacillales</taxon>
        <taxon>Paenibacillaceae</taxon>
        <taxon>Paenibacillus</taxon>
    </lineage>
</organism>
<keyword evidence="8 11" id="KW-0560">Oxidoreductase</keyword>
<dbReference type="GO" id="GO:0005737">
    <property type="term" value="C:cytoplasm"/>
    <property type="evidence" value="ECO:0007669"/>
    <property type="project" value="TreeGrafter"/>
</dbReference>
<name>A0A329QPR5_9BACL</name>
<evidence type="ECO:0000259" key="12">
    <source>
        <dbReference type="Pfam" id="PF02558"/>
    </source>
</evidence>
<evidence type="ECO:0000256" key="10">
    <source>
        <dbReference type="ARBA" id="ARBA00048793"/>
    </source>
</evidence>
<dbReference type="UniPathway" id="UPA00028">
    <property type="reaction ID" value="UER00004"/>
</dbReference>
<dbReference type="InterPro" id="IPR013752">
    <property type="entry name" value="KPA_reductase"/>
</dbReference>
<comment type="similarity">
    <text evidence="3 11">Belongs to the ketopantoate reductase family.</text>
</comment>
<dbReference type="GO" id="GO:0008677">
    <property type="term" value="F:2-dehydropantoate 2-reductase activity"/>
    <property type="evidence" value="ECO:0007669"/>
    <property type="project" value="UniProtKB-EC"/>
</dbReference>
<dbReference type="InterPro" id="IPR013328">
    <property type="entry name" value="6PGD_dom2"/>
</dbReference>
<dbReference type="InterPro" id="IPR008927">
    <property type="entry name" value="6-PGluconate_DH-like_C_sf"/>
</dbReference>
<dbReference type="InterPro" id="IPR036291">
    <property type="entry name" value="NAD(P)-bd_dom_sf"/>
</dbReference>
<evidence type="ECO:0000256" key="4">
    <source>
        <dbReference type="ARBA" id="ARBA00013014"/>
    </source>
</evidence>
<dbReference type="GO" id="GO:0015940">
    <property type="term" value="P:pantothenate biosynthetic process"/>
    <property type="evidence" value="ECO:0007669"/>
    <property type="project" value="UniProtKB-UniPathway"/>
</dbReference>
<reference evidence="14 15" key="1">
    <citation type="submission" date="2018-04" db="EMBL/GenBank/DDBJ databases">
        <title>Paenibacillus taichungensis Genome sequencing and assembly.</title>
        <authorList>
            <person name="Xu J."/>
            <person name="Rensing C."/>
            <person name="Mazhar H.S."/>
        </authorList>
    </citation>
    <scope>NUCLEOTIDE SEQUENCE [LARGE SCALE GENOMIC DNA]</scope>
    <source>
        <strain evidence="14 15">NC1</strain>
    </source>
</reference>
<dbReference type="RefSeq" id="WP_113053838.1">
    <property type="nucleotide sequence ID" value="NZ_QEVW01000009.1"/>
</dbReference>
<comment type="function">
    <text evidence="1 11">Catalyzes the NADPH-dependent reduction of ketopantoate into pantoic acid.</text>
</comment>
<evidence type="ECO:0000313" key="15">
    <source>
        <dbReference type="Proteomes" id="UP000250642"/>
    </source>
</evidence>
<dbReference type="Proteomes" id="UP000250642">
    <property type="component" value="Unassembled WGS sequence"/>
</dbReference>
<evidence type="ECO:0000259" key="13">
    <source>
        <dbReference type="Pfam" id="PF08546"/>
    </source>
</evidence>
<evidence type="ECO:0000256" key="1">
    <source>
        <dbReference type="ARBA" id="ARBA00002919"/>
    </source>
</evidence>
<evidence type="ECO:0000256" key="11">
    <source>
        <dbReference type="RuleBase" id="RU362068"/>
    </source>
</evidence>
<evidence type="ECO:0000256" key="8">
    <source>
        <dbReference type="ARBA" id="ARBA00023002"/>
    </source>
</evidence>
<dbReference type="SUPFAM" id="SSF51735">
    <property type="entry name" value="NAD(P)-binding Rossmann-fold domains"/>
    <property type="match status" value="1"/>
</dbReference>
<dbReference type="Pfam" id="PF08546">
    <property type="entry name" value="ApbA_C"/>
    <property type="match status" value="1"/>
</dbReference>
<dbReference type="SUPFAM" id="SSF48179">
    <property type="entry name" value="6-phosphogluconate dehydrogenase C-terminal domain-like"/>
    <property type="match status" value="1"/>
</dbReference>
<dbReference type="PANTHER" id="PTHR43765">
    <property type="entry name" value="2-DEHYDROPANTOATE 2-REDUCTASE-RELATED"/>
    <property type="match status" value="1"/>
</dbReference>
<sequence>MIIDVVGSGSLGLLYGGKLQDAGNEVRFWTRTAEQANKLSIEGFKVIEPENTIQITPDHIQAKPITELTRVWEHSPGDWLLLMVKQTAIHNVMREISSLKTRVLNIACFQNGVGHLDHVQSNMAHSNVYSVITTEGAKRQHDGVIRAGIGETWLGKSADVRISSLTTMDQNEPIRLQGLLQQAGFGCTVSNEIDKLIYRKLLINAVINPLTAIWRIPNGELITKEERIMFMRQLYDEALAVYRASGILLDSDVWEQILSVCRSTASNTSSMLSDVLHGQQTEVQSINGQIVSMACRCGLSAPTHEVLLHLIEGMQPEGVS</sequence>
<dbReference type="InterPro" id="IPR013332">
    <property type="entry name" value="KPR_N"/>
</dbReference>
<keyword evidence="6 11" id="KW-0566">Pantothenate biosynthesis</keyword>
<comment type="catalytic activity">
    <reaction evidence="10 11">
        <text>(R)-pantoate + NADP(+) = 2-dehydropantoate + NADPH + H(+)</text>
        <dbReference type="Rhea" id="RHEA:16233"/>
        <dbReference type="ChEBI" id="CHEBI:11561"/>
        <dbReference type="ChEBI" id="CHEBI:15378"/>
        <dbReference type="ChEBI" id="CHEBI:15980"/>
        <dbReference type="ChEBI" id="CHEBI:57783"/>
        <dbReference type="ChEBI" id="CHEBI:58349"/>
        <dbReference type="EC" id="1.1.1.169"/>
    </reaction>
</comment>
<accession>A0A329QPR5</accession>
<evidence type="ECO:0000256" key="3">
    <source>
        <dbReference type="ARBA" id="ARBA00007870"/>
    </source>
</evidence>
<dbReference type="GO" id="GO:0050661">
    <property type="term" value="F:NADP binding"/>
    <property type="evidence" value="ECO:0007669"/>
    <property type="project" value="TreeGrafter"/>
</dbReference>
<dbReference type="InterPro" id="IPR003710">
    <property type="entry name" value="ApbA"/>
</dbReference>
<comment type="pathway">
    <text evidence="2 11">Cofactor biosynthesis; (R)-pantothenate biosynthesis; (R)-pantoate from 3-methyl-2-oxobutanoate: step 2/2.</text>
</comment>
<feature type="domain" description="Ketopantoate reductase C-terminal" evidence="13">
    <location>
        <begin position="193"/>
        <end position="315"/>
    </location>
</feature>